<keyword evidence="3" id="KW-1185">Reference proteome</keyword>
<feature type="domain" description="Bacterial Ig" evidence="1">
    <location>
        <begin position="438"/>
        <end position="514"/>
    </location>
</feature>
<dbReference type="Pfam" id="PF17936">
    <property type="entry name" value="Big_6"/>
    <property type="match status" value="6"/>
</dbReference>
<comment type="caution">
    <text evidence="2">The sequence shown here is derived from an EMBL/GenBank/DDBJ whole genome shotgun (WGS) entry which is preliminary data.</text>
</comment>
<accession>A0ABY2TWP6</accession>
<dbReference type="Proteomes" id="UP000304941">
    <property type="component" value="Unassembled WGS sequence"/>
</dbReference>
<feature type="non-terminal residue" evidence="2">
    <location>
        <position position="537"/>
    </location>
</feature>
<feature type="domain" description="Bacterial Ig" evidence="1">
    <location>
        <begin position="258"/>
        <end position="336"/>
    </location>
</feature>
<feature type="domain" description="Bacterial Ig" evidence="1">
    <location>
        <begin position="346"/>
        <end position="423"/>
    </location>
</feature>
<dbReference type="NCBIfam" id="NF033510">
    <property type="entry name" value="Ca_tandemer"/>
    <property type="match status" value="6"/>
</dbReference>
<evidence type="ECO:0000313" key="2">
    <source>
        <dbReference type="EMBL" id="TLG87033.1"/>
    </source>
</evidence>
<proteinExistence type="predicted"/>
<dbReference type="RefSeq" id="WP_138454242.1">
    <property type="nucleotide sequence ID" value="NZ_VBVZ01000934.1"/>
</dbReference>
<dbReference type="Gene3D" id="2.60.40.10">
    <property type="entry name" value="Immunoglobulins"/>
    <property type="match status" value="6"/>
</dbReference>
<evidence type="ECO:0000313" key="3">
    <source>
        <dbReference type="Proteomes" id="UP000304941"/>
    </source>
</evidence>
<reference evidence="2 3" key="1">
    <citation type="submission" date="2019-05" db="EMBL/GenBank/DDBJ databases">
        <title>Pseudomonas edaphica sp. nov., isolated from rhizospheric soil of Cistus ladanifer L. in Spain.</title>
        <authorList>
            <person name="Peix A."/>
        </authorList>
    </citation>
    <scope>NUCLEOTIDE SEQUENCE [LARGE SCALE GENOMIC DNA]</scope>
    <source>
        <strain evidence="2 3">RD25</strain>
    </source>
</reference>
<protein>
    <submittedName>
        <fullName evidence="2">DUF4175 domain-containing protein</fullName>
    </submittedName>
</protein>
<sequence length="537" mass="53271">LSGSAEANSKVTVTLPDNTTRQVTTDSNGHFELTSNTVQPNGTVKVIAADAAGNASTQATIAFVADNTVDVTPPAPPTGLLAVTLPDGKLKLTGSAEAHSKVTVILPDGTTQQVTVGANGAFELTSNGVQPNGAVQATATDVAGNTGTAASVDFVANNTVDITPPTAPAGLVAVTLPDGKVKVSGTAEANSKVTVTLPDGTTQQVTVGPNGVFELTSTGVQPNGAIQVIATDAAGNASAKTTINFDADNTVDVTPPAAPSDLVVVTLPDGKLKLSGSAEANSKVTVTLPDGATQQVTAGANGTFELTSTTAQPNGVVSVTAADAAGHTSPETTVTYQTTDVTPPTAPADLIVVTLPDGKLKLTGSAEANSKVTVTLPDGTTQQVTVGPNGVFELTSTGVQPNGAVQAIATDAAGNASAKTTINFIADNTVDVTPPATPSDLVVVTLPDGKLKLTGSAEANSKVTVTLPDNTTRQVTTDSNGHFELTSNTVQPNGTVKVIAADAAGNASTQATIAFVADNTVDVTPPAPPAGLVAVTL</sequence>
<feature type="domain" description="Bacterial Ig" evidence="1">
    <location>
        <begin position="1"/>
        <end position="62"/>
    </location>
</feature>
<name>A0ABY2TWP6_9PSED</name>
<dbReference type="InterPro" id="IPR013783">
    <property type="entry name" value="Ig-like_fold"/>
</dbReference>
<evidence type="ECO:0000259" key="1">
    <source>
        <dbReference type="Pfam" id="PF17936"/>
    </source>
</evidence>
<dbReference type="EMBL" id="VBVZ01000934">
    <property type="protein sequence ID" value="TLG87033.1"/>
    <property type="molecule type" value="Genomic_DNA"/>
</dbReference>
<feature type="domain" description="Bacterial Ig" evidence="1">
    <location>
        <begin position="167"/>
        <end position="244"/>
    </location>
</feature>
<feature type="non-terminal residue" evidence="2">
    <location>
        <position position="1"/>
    </location>
</feature>
<organism evidence="2 3">
    <name type="scientific">Pseudomonas edaphica</name>
    <dbReference type="NCBI Taxonomy" id="2006980"/>
    <lineage>
        <taxon>Bacteria</taxon>
        <taxon>Pseudomonadati</taxon>
        <taxon>Pseudomonadota</taxon>
        <taxon>Gammaproteobacteria</taxon>
        <taxon>Pseudomonadales</taxon>
        <taxon>Pseudomonadaceae</taxon>
        <taxon>Pseudomonas</taxon>
    </lineage>
</organism>
<dbReference type="InterPro" id="IPR041498">
    <property type="entry name" value="Big_6"/>
</dbReference>
<gene>
    <name evidence="2" type="ORF">FEM54_32195</name>
</gene>
<feature type="domain" description="Bacterial Ig" evidence="1">
    <location>
        <begin position="80"/>
        <end position="152"/>
    </location>
</feature>